<keyword evidence="7" id="KW-1133">Transmembrane helix</keyword>
<dbReference type="GO" id="GO:0015986">
    <property type="term" value="P:proton motive force-driven ATP synthesis"/>
    <property type="evidence" value="ECO:0007669"/>
    <property type="project" value="InterPro"/>
</dbReference>
<evidence type="ECO:0000256" key="13">
    <source>
        <dbReference type="SAM" id="SignalP"/>
    </source>
</evidence>
<evidence type="ECO:0000256" key="3">
    <source>
        <dbReference type="ARBA" id="ARBA00022448"/>
    </source>
</evidence>
<evidence type="ECO:0000256" key="1">
    <source>
        <dbReference type="ARBA" id="ARBA00004304"/>
    </source>
</evidence>
<dbReference type="PANTHER" id="PTHR39937">
    <property type="entry name" value="ATP SYNTHASE PROTEIN 8"/>
    <property type="match status" value="1"/>
</dbReference>
<evidence type="ECO:0000256" key="11">
    <source>
        <dbReference type="ARBA" id="ARBA00023310"/>
    </source>
</evidence>
<dbReference type="GeneID" id="33944012"/>
<organism evidence="14">
    <name type="scientific">Rana chaochiaoensis</name>
    <dbReference type="NCBI Taxonomy" id="120506"/>
    <lineage>
        <taxon>Eukaryota</taxon>
        <taxon>Metazoa</taxon>
        <taxon>Chordata</taxon>
        <taxon>Craniata</taxon>
        <taxon>Vertebrata</taxon>
        <taxon>Euteleostomi</taxon>
        <taxon>Amphibia</taxon>
        <taxon>Batrachia</taxon>
        <taxon>Anura</taxon>
        <taxon>Neobatrachia</taxon>
        <taxon>Ranoidea</taxon>
        <taxon>Ranidae</taxon>
        <taxon>Rana</taxon>
        <taxon>Rana</taxon>
    </lineage>
</organism>
<evidence type="ECO:0000256" key="9">
    <source>
        <dbReference type="ARBA" id="ARBA00023128"/>
    </source>
</evidence>
<dbReference type="GO" id="GO:0031966">
    <property type="term" value="C:mitochondrial membrane"/>
    <property type="evidence" value="ECO:0007669"/>
    <property type="project" value="UniProtKB-SubCell"/>
</dbReference>
<evidence type="ECO:0000256" key="8">
    <source>
        <dbReference type="ARBA" id="ARBA00023065"/>
    </source>
</evidence>
<dbReference type="GO" id="GO:0045259">
    <property type="term" value="C:proton-transporting ATP synthase complex"/>
    <property type="evidence" value="ECO:0007669"/>
    <property type="project" value="UniProtKB-KW"/>
</dbReference>
<dbReference type="InterPro" id="IPR001421">
    <property type="entry name" value="ATP8_metazoa"/>
</dbReference>
<dbReference type="EMBL" id="KU246048">
    <property type="protein sequence ID" value="ANW37041.1"/>
    <property type="molecule type" value="Genomic_DNA"/>
</dbReference>
<evidence type="ECO:0000256" key="12">
    <source>
        <dbReference type="RuleBase" id="RU003661"/>
    </source>
</evidence>
<geneLocation type="mitochondrion" evidence="14"/>
<evidence type="ECO:0000256" key="2">
    <source>
        <dbReference type="ARBA" id="ARBA00008892"/>
    </source>
</evidence>
<protein>
    <recommendedName>
        <fullName evidence="12">ATP synthase complex subunit 8</fullName>
    </recommendedName>
</protein>
<name>A0A342LHJ1_9NEOB</name>
<evidence type="ECO:0000256" key="6">
    <source>
        <dbReference type="ARBA" id="ARBA00022781"/>
    </source>
</evidence>
<feature type="chain" id="PRO_5017021396" description="ATP synthase complex subunit 8" evidence="13">
    <location>
        <begin position="31"/>
        <end position="53"/>
    </location>
</feature>
<dbReference type="AlphaFoldDB" id="A0A342LHJ1"/>
<evidence type="ECO:0000256" key="4">
    <source>
        <dbReference type="ARBA" id="ARBA00022547"/>
    </source>
</evidence>
<evidence type="ECO:0000313" key="14">
    <source>
        <dbReference type="EMBL" id="ANW37041.1"/>
    </source>
</evidence>
<sequence>MPQLNPLPWLCYLTLAWLIFLSLAPSKILSHINLNEPNSKSTKTNNYVWTWPW</sequence>
<dbReference type="Pfam" id="PF00895">
    <property type="entry name" value="ATP-synt_8"/>
    <property type="match status" value="1"/>
</dbReference>
<dbReference type="InterPro" id="IPR050635">
    <property type="entry name" value="ATPase_protein_8"/>
</dbReference>
<gene>
    <name evidence="14" type="primary">ATP8</name>
</gene>
<keyword evidence="8 12" id="KW-0406">Ion transport</keyword>
<proteinExistence type="inferred from homology"/>
<keyword evidence="4 12" id="KW-0138">CF(0)</keyword>
<reference evidence="14" key="1">
    <citation type="journal article" date="2018" name="Asian Herpetol Res">
        <title>Three New Ranidae Mitogenomes and the Evolution of Mitochondrial Gene Rearrangements among Ranidae Species.</title>
        <authorList>
            <person name="Yang J."/>
            <person name="Yu J."/>
            <person name="Liu J."/>
            <person name="Zhou M."/>
        </authorList>
    </citation>
    <scope>NUCLEOTIDE SEQUENCE</scope>
</reference>
<dbReference type="CTD" id="4509"/>
<keyword evidence="6 12" id="KW-0375">Hydrogen ion transport</keyword>
<evidence type="ECO:0000256" key="7">
    <source>
        <dbReference type="ARBA" id="ARBA00022989"/>
    </source>
</evidence>
<feature type="signal peptide" evidence="13">
    <location>
        <begin position="1"/>
        <end position="30"/>
    </location>
</feature>
<comment type="similarity">
    <text evidence="2 12">Belongs to the ATPase protein 8 family.</text>
</comment>
<keyword evidence="9 12" id="KW-0496">Mitochondrion</keyword>
<comment type="subcellular location">
    <subcellularLocation>
        <location evidence="1 12">Mitochondrion membrane</location>
        <topology evidence="1 12">Single-pass membrane protein</topology>
    </subcellularLocation>
</comment>
<evidence type="ECO:0000256" key="10">
    <source>
        <dbReference type="ARBA" id="ARBA00023136"/>
    </source>
</evidence>
<keyword evidence="3 12" id="KW-0813">Transport</keyword>
<keyword evidence="11" id="KW-0066">ATP synthesis</keyword>
<accession>A0A342LHJ1</accession>
<keyword evidence="13" id="KW-0732">Signal</keyword>
<keyword evidence="10" id="KW-0472">Membrane</keyword>
<dbReference type="RefSeq" id="YP_009423973.1">
    <property type="nucleotide sequence ID" value="NC_035803.1"/>
</dbReference>
<keyword evidence="5 12" id="KW-0812">Transmembrane</keyword>
<evidence type="ECO:0000256" key="5">
    <source>
        <dbReference type="ARBA" id="ARBA00022692"/>
    </source>
</evidence>
<dbReference type="GO" id="GO:0015078">
    <property type="term" value="F:proton transmembrane transporter activity"/>
    <property type="evidence" value="ECO:0007669"/>
    <property type="project" value="InterPro"/>
</dbReference>
<dbReference type="PANTHER" id="PTHR39937:SF1">
    <property type="entry name" value="ATP SYNTHASE PROTEIN 8"/>
    <property type="match status" value="1"/>
</dbReference>